<dbReference type="InterPro" id="IPR041197">
    <property type="entry name" value="LD_cluster3"/>
</dbReference>
<protein>
    <submittedName>
        <fullName evidence="1">Uncharacterized protein</fullName>
    </submittedName>
</protein>
<dbReference type="AlphaFoldDB" id="A0A543PEH0"/>
<dbReference type="Pfam" id="PF18180">
    <property type="entry name" value="LD_cluster3"/>
    <property type="match status" value="1"/>
</dbReference>
<dbReference type="Proteomes" id="UP000319865">
    <property type="component" value="Unassembled WGS sequence"/>
</dbReference>
<dbReference type="EMBL" id="VFQE01000001">
    <property type="protein sequence ID" value="TQN42485.1"/>
    <property type="molecule type" value="Genomic_DNA"/>
</dbReference>
<gene>
    <name evidence="1" type="ORF">FHU33_1887</name>
</gene>
<organism evidence="1 2">
    <name type="scientific">Blastococcus colisei</name>
    <dbReference type="NCBI Taxonomy" id="1564162"/>
    <lineage>
        <taxon>Bacteria</taxon>
        <taxon>Bacillati</taxon>
        <taxon>Actinomycetota</taxon>
        <taxon>Actinomycetes</taxon>
        <taxon>Geodermatophilales</taxon>
        <taxon>Geodermatophilaceae</taxon>
        <taxon>Blastococcus</taxon>
    </lineage>
</organism>
<keyword evidence="2" id="KW-1185">Reference proteome</keyword>
<evidence type="ECO:0000313" key="2">
    <source>
        <dbReference type="Proteomes" id="UP000319865"/>
    </source>
</evidence>
<comment type="caution">
    <text evidence="1">The sequence shown here is derived from an EMBL/GenBank/DDBJ whole genome shotgun (WGS) entry which is preliminary data.</text>
</comment>
<name>A0A543PEH0_9ACTN</name>
<proteinExistence type="predicted"/>
<evidence type="ECO:0000313" key="1">
    <source>
        <dbReference type="EMBL" id="TQN42485.1"/>
    </source>
</evidence>
<sequence>MADLGSRPVLLSASFPSGRRGERFAPYDADAVADAVTALVAAVFAANGRIVFGGHPTITPLVLRMAADHAAQQAVSVYQSEEFRDLITEPTRELERLGFGTIVSTPRGRDLSESLALMRHMMVERNTDMVGALFVGGMEGIADEYALVGELRPTLARLPLTAPGGAAARLDPIGGTRRPLPPELADWLRSPRYPLTAARIVRFLSET</sequence>
<accession>A0A543PEH0</accession>
<reference evidence="1 2" key="1">
    <citation type="submission" date="2019-06" db="EMBL/GenBank/DDBJ databases">
        <title>Sequencing the genomes of 1000 actinobacteria strains.</title>
        <authorList>
            <person name="Klenk H.-P."/>
        </authorList>
    </citation>
    <scope>NUCLEOTIDE SEQUENCE [LARGE SCALE GENOMIC DNA]</scope>
    <source>
        <strain evidence="1 2">DSM 46837</strain>
    </source>
</reference>